<name>A0A917UW87_9BACI</name>
<comment type="subcellular location">
    <subcellularLocation>
        <location evidence="6">Cytoplasm</location>
    </subcellularLocation>
</comment>
<dbReference type="InterPro" id="IPR000878">
    <property type="entry name" value="4pyrrol_Mease"/>
</dbReference>
<evidence type="ECO:0000256" key="3">
    <source>
        <dbReference type="ARBA" id="ARBA00022603"/>
    </source>
</evidence>
<comment type="caution">
    <text evidence="8">The sequence shown here is derived from an EMBL/GenBank/DDBJ whole genome shotgun (WGS) entry which is preliminary data.</text>
</comment>
<dbReference type="NCBIfam" id="TIGR00096">
    <property type="entry name" value="16S rRNA (cytidine(1402)-2'-O)-methyltransferase"/>
    <property type="match status" value="1"/>
</dbReference>
<dbReference type="SUPFAM" id="SSF53790">
    <property type="entry name" value="Tetrapyrrole methylase"/>
    <property type="match status" value="1"/>
</dbReference>
<evidence type="ECO:0000256" key="6">
    <source>
        <dbReference type="HAMAP-Rule" id="MF_01877"/>
    </source>
</evidence>
<dbReference type="FunFam" id="3.40.1010.10:FF:000002">
    <property type="entry name" value="Ribosomal RNA small subunit methyltransferase I"/>
    <property type="match status" value="1"/>
</dbReference>
<comment type="catalytic activity">
    <reaction evidence="6">
        <text>cytidine(1402) in 16S rRNA + S-adenosyl-L-methionine = 2'-O-methylcytidine(1402) in 16S rRNA + S-adenosyl-L-homocysteine + H(+)</text>
        <dbReference type="Rhea" id="RHEA:42924"/>
        <dbReference type="Rhea" id="RHEA-COMP:10285"/>
        <dbReference type="Rhea" id="RHEA-COMP:10286"/>
        <dbReference type="ChEBI" id="CHEBI:15378"/>
        <dbReference type="ChEBI" id="CHEBI:57856"/>
        <dbReference type="ChEBI" id="CHEBI:59789"/>
        <dbReference type="ChEBI" id="CHEBI:74495"/>
        <dbReference type="ChEBI" id="CHEBI:82748"/>
        <dbReference type="EC" id="2.1.1.198"/>
    </reaction>
</comment>
<keyword evidence="1 6" id="KW-0963">Cytoplasm</keyword>
<keyword evidence="4 6" id="KW-0808">Transferase</keyword>
<evidence type="ECO:0000259" key="7">
    <source>
        <dbReference type="Pfam" id="PF00590"/>
    </source>
</evidence>
<dbReference type="HAMAP" id="MF_01877">
    <property type="entry name" value="16SrRNA_methyltr_I"/>
    <property type="match status" value="1"/>
</dbReference>
<dbReference type="InterPro" id="IPR014777">
    <property type="entry name" value="4pyrrole_Mease_sub1"/>
</dbReference>
<dbReference type="Pfam" id="PF00590">
    <property type="entry name" value="TP_methylase"/>
    <property type="match status" value="1"/>
</dbReference>
<evidence type="ECO:0000313" key="9">
    <source>
        <dbReference type="Proteomes" id="UP000658382"/>
    </source>
</evidence>
<dbReference type="RefSeq" id="WP_188631974.1">
    <property type="nucleotide sequence ID" value="NZ_BMNQ01000008.1"/>
</dbReference>
<sequence>MKIQKSFSGQENSTVYVIPTPIGNLEDITFRALRVLKEVSIIAAEDTRNTKKLLHHFDISSYLISYHEHNKETRGRQLLDRLDNGESIAIVSDAGMPGISDPGYEFVQTAIESDYPVVVLPGANAALCALAGSGLPADEFLFYGFLPRKKKEKETELARIRLISGTLIFYESPFRIKDTLKMVYTHLGNRRVTIARELTKKFEEYVRGTAAEIIDWADKTELKGEFCLVVEGASQEWTQENDRWWSSLSVVEHVSHYINESDLSSKDAIKCTASDRRMPKRDVYQAYHIDQ</sequence>
<accession>A0A917UW87</accession>
<dbReference type="InterPro" id="IPR014776">
    <property type="entry name" value="4pyrrole_Mease_sub2"/>
</dbReference>
<keyword evidence="9" id="KW-1185">Reference proteome</keyword>
<dbReference type="FunFam" id="3.30.950.10:FF:000002">
    <property type="entry name" value="Ribosomal RNA small subunit methyltransferase I"/>
    <property type="match status" value="1"/>
</dbReference>
<reference evidence="8" key="2">
    <citation type="submission" date="2020-09" db="EMBL/GenBank/DDBJ databases">
        <authorList>
            <person name="Sun Q."/>
            <person name="Ohkuma M."/>
        </authorList>
    </citation>
    <scope>NUCLEOTIDE SEQUENCE</scope>
    <source>
        <strain evidence="8">JCM 12580</strain>
    </source>
</reference>
<gene>
    <name evidence="6 8" type="primary">rsmI</name>
    <name evidence="8" type="ORF">GCM10007063_09860</name>
</gene>
<dbReference type="GO" id="GO:0005737">
    <property type="term" value="C:cytoplasm"/>
    <property type="evidence" value="ECO:0007669"/>
    <property type="project" value="UniProtKB-SubCell"/>
</dbReference>
<keyword evidence="5 6" id="KW-0949">S-adenosyl-L-methionine</keyword>
<dbReference type="Gene3D" id="3.40.1010.10">
    <property type="entry name" value="Cobalt-precorrin-4 Transmethylase, Domain 1"/>
    <property type="match status" value="1"/>
</dbReference>
<evidence type="ECO:0000256" key="2">
    <source>
        <dbReference type="ARBA" id="ARBA00022552"/>
    </source>
</evidence>
<reference evidence="8" key="1">
    <citation type="journal article" date="2014" name="Int. J. Syst. Evol. Microbiol.">
        <title>Complete genome sequence of Corynebacterium casei LMG S-19264T (=DSM 44701T), isolated from a smear-ripened cheese.</title>
        <authorList>
            <consortium name="US DOE Joint Genome Institute (JGI-PGF)"/>
            <person name="Walter F."/>
            <person name="Albersmeier A."/>
            <person name="Kalinowski J."/>
            <person name="Ruckert C."/>
        </authorList>
    </citation>
    <scope>NUCLEOTIDE SEQUENCE</scope>
    <source>
        <strain evidence="8">JCM 12580</strain>
    </source>
</reference>
<dbReference type="AlphaFoldDB" id="A0A917UW87"/>
<dbReference type="InterPro" id="IPR035996">
    <property type="entry name" value="4pyrrol_Methylase_sf"/>
</dbReference>
<comment type="similarity">
    <text evidence="6">Belongs to the methyltransferase superfamily. RsmI family.</text>
</comment>
<protein>
    <recommendedName>
        <fullName evidence="6">Ribosomal RNA small subunit methyltransferase I</fullName>
        <ecNumber evidence="6">2.1.1.198</ecNumber>
    </recommendedName>
    <alternativeName>
        <fullName evidence="6">16S rRNA 2'-O-ribose C1402 methyltransferase</fullName>
    </alternativeName>
    <alternativeName>
        <fullName evidence="6">rRNA (cytidine-2'-O-)-methyltransferase RsmI</fullName>
    </alternativeName>
</protein>
<evidence type="ECO:0000256" key="5">
    <source>
        <dbReference type="ARBA" id="ARBA00022691"/>
    </source>
</evidence>
<dbReference type="CDD" id="cd11648">
    <property type="entry name" value="RsmI"/>
    <property type="match status" value="1"/>
</dbReference>
<comment type="function">
    <text evidence="6">Catalyzes the 2'-O-methylation of the ribose of cytidine 1402 (C1402) in 16S rRNA.</text>
</comment>
<organism evidence="8 9">
    <name type="scientific">Lentibacillus kapialis</name>
    <dbReference type="NCBI Taxonomy" id="340214"/>
    <lineage>
        <taxon>Bacteria</taxon>
        <taxon>Bacillati</taxon>
        <taxon>Bacillota</taxon>
        <taxon>Bacilli</taxon>
        <taxon>Bacillales</taxon>
        <taxon>Bacillaceae</taxon>
        <taxon>Lentibacillus</taxon>
    </lineage>
</organism>
<evidence type="ECO:0000256" key="4">
    <source>
        <dbReference type="ARBA" id="ARBA00022679"/>
    </source>
</evidence>
<dbReference type="EMBL" id="BMNQ01000008">
    <property type="protein sequence ID" value="GGJ89293.1"/>
    <property type="molecule type" value="Genomic_DNA"/>
</dbReference>
<dbReference type="PIRSF" id="PIRSF005917">
    <property type="entry name" value="MTase_YraL"/>
    <property type="match status" value="1"/>
</dbReference>
<evidence type="ECO:0000256" key="1">
    <source>
        <dbReference type="ARBA" id="ARBA00022490"/>
    </source>
</evidence>
<dbReference type="GO" id="GO:0070677">
    <property type="term" value="F:rRNA (cytosine-2'-O-)-methyltransferase activity"/>
    <property type="evidence" value="ECO:0007669"/>
    <property type="project" value="UniProtKB-UniRule"/>
</dbReference>
<feature type="domain" description="Tetrapyrrole methylase" evidence="7">
    <location>
        <begin position="14"/>
        <end position="213"/>
    </location>
</feature>
<evidence type="ECO:0000313" key="8">
    <source>
        <dbReference type="EMBL" id="GGJ89293.1"/>
    </source>
</evidence>
<dbReference type="Gene3D" id="3.30.950.10">
    <property type="entry name" value="Methyltransferase, Cobalt-precorrin-4 Transmethylase, Domain 2"/>
    <property type="match status" value="1"/>
</dbReference>
<dbReference type="PROSITE" id="PS01296">
    <property type="entry name" value="RSMI"/>
    <property type="match status" value="1"/>
</dbReference>
<keyword evidence="3 6" id="KW-0489">Methyltransferase</keyword>
<dbReference type="InterPro" id="IPR008189">
    <property type="entry name" value="rRNA_ssu_MeTfrase_I"/>
</dbReference>
<dbReference type="InterPro" id="IPR018063">
    <property type="entry name" value="SAM_MeTrfase_RsmI_CS"/>
</dbReference>
<dbReference type="EC" id="2.1.1.198" evidence="6"/>
<keyword evidence="2 6" id="KW-0698">rRNA processing</keyword>
<dbReference type="PANTHER" id="PTHR46111:SF1">
    <property type="entry name" value="RIBOSOMAL RNA SMALL SUBUNIT METHYLTRANSFERASE I"/>
    <property type="match status" value="1"/>
</dbReference>
<dbReference type="PANTHER" id="PTHR46111">
    <property type="entry name" value="RIBOSOMAL RNA SMALL SUBUNIT METHYLTRANSFERASE I"/>
    <property type="match status" value="1"/>
</dbReference>
<dbReference type="Proteomes" id="UP000658382">
    <property type="component" value="Unassembled WGS sequence"/>
</dbReference>
<proteinExistence type="inferred from homology"/>